<dbReference type="Proteomes" id="UP000824120">
    <property type="component" value="Chromosome 6"/>
</dbReference>
<gene>
    <name evidence="1" type="ORF">H5410_031708</name>
</gene>
<evidence type="ECO:0000313" key="1">
    <source>
        <dbReference type="EMBL" id="KAG5600338.1"/>
    </source>
</evidence>
<accession>A0A9J5YJ13</accession>
<dbReference type="EMBL" id="JACXVP010000006">
    <property type="protein sequence ID" value="KAG5600338.1"/>
    <property type="molecule type" value="Genomic_DNA"/>
</dbReference>
<organism evidence="1 2">
    <name type="scientific">Solanum commersonii</name>
    <name type="common">Commerson's wild potato</name>
    <name type="synonym">Commerson's nightshade</name>
    <dbReference type="NCBI Taxonomy" id="4109"/>
    <lineage>
        <taxon>Eukaryota</taxon>
        <taxon>Viridiplantae</taxon>
        <taxon>Streptophyta</taxon>
        <taxon>Embryophyta</taxon>
        <taxon>Tracheophyta</taxon>
        <taxon>Spermatophyta</taxon>
        <taxon>Magnoliopsida</taxon>
        <taxon>eudicotyledons</taxon>
        <taxon>Gunneridae</taxon>
        <taxon>Pentapetalae</taxon>
        <taxon>asterids</taxon>
        <taxon>lamiids</taxon>
        <taxon>Solanales</taxon>
        <taxon>Solanaceae</taxon>
        <taxon>Solanoideae</taxon>
        <taxon>Solaneae</taxon>
        <taxon>Solanum</taxon>
    </lineage>
</organism>
<dbReference type="OrthoDB" id="10401575at2759"/>
<comment type="caution">
    <text evidence="1">The sequence shown here is derived from an EMBL/GenBank/DDBJ whole genome shotgun (WGS) entry which is preliminary data.</text>
</comment>
<sequence>MILHKSRTSKEGNMPLKSKSRCLTLVSKVTFTTFKVGHGFSGTNELHISSDNGNEKTSNLDTPCDKISHMYASSNGVGRTNAFSSPMDNRIVIDDNDFVDEDPNSASLSELAKQELYNYNLRNDVAKDFTIDLNNLDVASKGFHSSLNDVMPLLEVVPPRKSLSTSSDDKKFPQRNDGFTEFKSSIASSLEKIRKVNIIDIFALEDLVENFFKSYTEYDTLRLSNMTKGLFERIT</sequence>
<name>A0A9J5YJ13_SOLCO</name>
<keyword evidence="2" id="KW-1185">Reference proteome</keyword>
<reference evidence="1 2" key="1">
    <citation type="submission" date="2020-09" db="EMBL/GenBank/DDBJ databases">
        <title>De no assembly of potato wild relative species, Solanum commersonii.</title>
        <authorList>
            <person name="Cho K."/>
        </authorList>
    </citation>
    <scope>NUCLEOTIDE SEQUENCE [LARGE SCALE GENOMIC DNA]</scope>
    <source>
        <strain evidence="1">LZ3.2</strain>
        <tissue evidence="1">Leaf</tissue>
    </source>
</reference>
<evidence type="ECO:0000313" key="2">
    <source>
        <dbReference type="Proteomes" id="UP000824120"/>
    </source>
</evidence>
<dbReference type="AlphaFoldDB" id="A0A9J5YJ13"/>
<proteinExistence type="predicted"/>
<protein>
    <submittedName>
        <fullName evidence="1">Uncharacterized protein</fullName>
    </submittedName>
</protein>